<reference evidence="1" key="1">
    <citation type="submission" date="2014-09" db="EMBL/GenBank/DDBJ databases">
        <authorList>
            <person name="Magalhaes I.L.F."/>
            <person name="Oliveira U."/>
            <person name="Santos F.R."/>
            <person name="Vidigal T.H.D.A."/>
            <person name="Brescovit A.D."/>
            <person name="Santos A.J."/>
        </authorList>
    </citation>
    <scope>NUCLEOTIDE SEQUENCE</scope>
    <source>
        <tissue evidence="1">Shoot tissue taken approximately 20 cm above the soil surface</tissue>
    </source>
</reference>
<sequence length="92" mass="10964">MNKCLLVKWIWRICSNNQEMWCRLLEAKYFPHGNFFKTEAKGGSQFWKGLHKVKHLFKWGATFKVGNGTCVSFWDDIWVGHTPLRIQFPKLF</sequence>
<proteinExistence type="predicted"/>
<reference evidence="1" key="2">
    <citation type="journal article" date="2015" name="Data Brief">
        <title>Shoot transcriptome of the giant reed, Arundo donax.</title>
        <authorList>
            <person name="Barrero R.A."/>
            <person name="Guerrero F.D."/>
            <person name="Moolhuijzen P."/>
            <person name="Goolsby J.A."/>
            <person name="Tidwell J."/>
            <person name="Bellgard S.E."/>
            <person name="Bellgard M.I."/>
        </authorList>
    </citation>
    <scope>NUCLEOTIDE SEQUENCE</scope>
    <source>
        <tissue evidence="1">Shoot tissue taken approximately 20 cm above the soil surface</tissue>
    </source>
</reference>
<dbReference type="AlphaFoldDB" id="A0A0A8YYV5"/>
<protein>
    <recommendedName>
        <fullName evidence="2">Reverse transcriptase zinc-binding domain-containing protein</fullName>
    </recommendedName>
</protein>
<dbReference type="EMBL" id="GBRH01265551">
    <property type="protein sequence ID" value="JAD32344.1"/>
    <property type="molecule type" value="Transcribed_RNA"/>
</dbReference>
<evidence type="ECO:0008006" key="2">
    <source>
        <dbReference type="Google" id="ProtNLM"/>
    </source>
</evidence>
<evidence type="ECO:0000313" key="1">
    <source>
        <dbReference type="EMBL" id="JAD32344.1"/>
    </source>
</evidence>
<accession>A0A0A8YYV5</accession>
<organism evidence="1">
    <name type="scientific">Arundo donax</name>
    <name type="common">Giant reed</name>
    <name type="synonym">Donax arundinaceus</name>
    <dbReference type="NCBI Taxonomy" id="35708"/>
    <lineage>
        <taxon>Eukaryota</taxon>
        <taxon>Viridiplantae</taxon>
        <taxon>Streptophyta</taxon>
        <taxon>Embryophyta</taxon>
        <taxon>Tracheophyta</taxon>
        <taxon>Spermatophyta</taxon>
        <taxon>Magnoliopsida</taxon>
        <taxon>Liliopsida</taxon>
        <taxon>Poales</taxon>
        <taxon>Poaceae</taxon>
        <taxon>PACMAD clade</taxon>
        <taxon>Arundinoideae</taxon>
        <taxon>Arundineae</taxon>
        <taxon>Arundo</taxon>
    </lineage>
</organism>
<name>A0A0A8YYV5_ARUDO</name>